<dbReference type="AlphaFoldDB" id="A0A0B2UI99"/>
<evidence type="ECO:0000313" key="1">
    <source>
        <dbReference type="EMBL" id="KHN70781.1"/>
    </source>
</evidence>
<comment type="caution">
    <text evidence="1">The sequence shown here is derived from an EMBL/GenBank/DDBJ whole genome shotgun (WGS) entry which is preliminary data.</text>
</comment>
<dbReference type="EMBL" id="JPKZ01022849">
    <property type="protein sequence ID" value="KHN70781.1"/>
    <property type="molecule type" value="Genomic_DNA"/>
</dbReference>
<protein>
    <recommendedName>
        <fullName evidence="3">DUF659 domain-containing protein</fullName>
    </recommendedName>
</protein>
<gene>
    <name evidence="1" type="ORF">Tcan_18913</name>
</gene>
<name>A0A0B2UI99_TOXCA</name>
<evidence type="ECO:0000313" key="2">
    <source>
        <dbReference type="Proteomes" id="UP000031036"/>
    </source>
</evidence>
<proteinExistence type="predicted"/>
<organism evidence="1 2">
    <name type="scientific">Toxocara canis</name>
    <name type="common">Canine roundworm</name>
    <dbReference type="NCBI Taxonomy" id="6265"/>
    <lineage>
        <taxon>Eukaryota</taxon>
        <taxon>Metazoa</taxon>
        <taxon>Ecdysozoa</taxon>
        <taxon>Nematoda</taxon>
        <taxon>Chromadorea</taxon>
        <taxon>Rhabditida</taxon>
        <taxon>Spirurina</taxon>
        <taxon>Ascaridomorpha</taxon>
        <taxon>Ascaridoidea</taxon>
        <taxon>Toxocaridae</taxon>
        <taxon>Toxocara</taxon>
    </lineage>
</organism>
<keyword evidence="2" id="KW-1185">Reference proteome</keyword>
<evidence type="ECO:0008006" key="3">
    <source>
        <dbReference type="Google" id="ProtNLM"/>
    </source>
</evidence>
<dbReference type="OrthoDB" id="5859922at2759"/>
<accession>A0A0B2UI99</accession>
<dbReference type="Proteomes" id="UP000031036">
    <property type="component" value="Unassembled WGS sequence"/>
</dbReference>
<sequence length="126" mass="13617">MSFVSIVLNSRLALPTSRVGLCSVLDGPLQVIKEKIVREVEGSVGASVIVGIWSGKCIKDSFIAAEIYHAGDGSLKNAFLGLKRLNGRHDAQTIKRGYLKILNRVGINESSTYKVVTDSGANSMYF</sequence>
<reference evidence="1 2" key="1">
    <citation type="submission" date="2014-11" db="EMBL/GenBank/DDBJ databases">
        <title>Genetic blueprint of the zoonotic pathogen Toxocara canis.</title>
        <authorList>
            <person name="Zhu X.-Q."/>
            <person name="Korhonen P.K."/>
            <person name="Cai H."/>
            <person name="Young N.D."/>
            <person name="Nejsum P."/>
            <person name="von Samson-Himmelstjerna G."/>
            <person name="Boag P.R."/>
            <person name="Tan P."/>
            <person name="Li Q."/>
            <person name="Min J."/>
            <person name="Yang Y."/>
            <person name="Wang X."/>
            <person name="Fang X."/>
            <person name="Hall R.S."/>
            <person name="Hofmann A."/>
            <person name="Sternberg P.W."/>
            <person name="Jex A.R."/>
            <person name="Gasser R.B."/>
        </authorList>
    </citation>
    <scope>NUCLEOTIDE SEQUENCE [LARGE SCALE GENOMIC DNA]</scope>
    <source>
        <strain evidence="1">PN_DK_2014</strain>
    </source>
</reference>